<dbReference type="AlphaFoldDB" id="A0A8J6HN35"/>
<dbReference type="EMBL" id="JABDTM020021298">
    <property type="protein sequence ID" value="KAH0816588.1"/>
    <property type="molecule type" value="Genomic_DNA"/>
</dbReference>
<name>A0A8J6HN35_TENMO</name>
<gene>
    <name evidence="1" type="ORF">GEV33_006203</name>
</gene>
<evidence type="ECO:0000313" key="1">
    <source>
        <dbReference type="EMBL" id="KAH0816588.1"/>
    </source>
</evidence>
<accession>A0A8J6HN35</accession>
<protein>
    <submittedName>
        <fullName evidence="1">Uncharacterized protein</fullName>
    </submittedName>
</protein>
<keyword evidence="2" id="KW-1185">Reference proteome</keyword>
<sequence>MGFSPSSKVCVNTAPRPYEEASHCTTNCREKSGEDRIGAEMSSSFTRTKAEEHSSVHENGTPLRVNCARGAITEAK</sequence>
<comment type="caution">
    <text evidence="1">The sequence shown here is derived from an EMBL/GenBank/DDBJ whole genome shotgun (WGS) entry which is preliminary data.</text>
</comment>
<evidence type="ECO:0000313" key="2">
    <source>
        <dbReference type="Proteomes" id="UP000719412"/>
    </source>
</evidence>
<dbReference type="Proteomes" id="UP000719412">
    <property type="component" value="Unassembled WGS sequence"/>
</dbReference>
<reference evidence="1" key="2">
    <citation type="submission" date="2021-08" db="EMBL/GenBank/DDBJ databases">
        <authorList>
            <person name="Eriksson T."/>
        </authorList>
    </citation>
    <scope>NUCLEOTIDE SEQUENCE</scope>
    <source>
        <strain evidence="1">Stoneville</strain>
        <tissue evidence="1">Whole head</tissue>
    </source>
</reference>
<reference evidence="1" key="1">
    <citation type="journal article" date="2020" name="J Insects Food Feed">
        <title>The yellow mealworm (Tenebrio molitor) genome: a resource for the emerging insects as food and feed industry.</title>
        <authorList>
            <person name="Eriksson T."/>
            <person name="Andere A."/>
            <person name="Kelstrup H."/>
            <person name="Emery V."/>
            <person name="Picard C."/>
        </authorList>
    </citation>
    <scope>NUCLEOTIDE SEQUENCE</scope>
    <source>
        <strain evidence="1">Stoneville</strain>
        <tissue evidence="1">Whole head</tissue>
    </source>
</reference>
<organism evidence="1 2">
    <name type="scientific">Tenebrio molitor</name>
    <name type="common">Yellow mealworm beetle</name>
    <dbReference type="NCBI Taxonomy" id="7067"/>
    <lineage>
        <taxon>Eukaryota</taxon>
        <taxon>Metazoa</taxon>
        <taxon>Ecdysozoa</taxon>
        <taxon>Arthropoda</taxon>
        <taxon>Hexapoda</taxon>
        <taxon>Insecta</taxon>
        <taxon>Pterygota</taxon>
        <taxon>Neoptera</taxon>
        <taxon>Endopterygota</taxon>
        <taxon>Coleoptera</taxon>
        <taxon>Polyphaga</taxon>
        <taxon>Cucujiformia</taxon>
        <taxon>Tenebrionidae</taxon>
        <taxon>Tenebrio</taxon>
    </lineage>
</organism>
<proteinExistence type="predicted"/>